<dbReference type="SUPFAM" id="SSF53474">
    <property type="entry name" value="alpha/beta-Hydrolases"/>
    <property type="match status" value="1"/>
</dbReference>
<dbReference type="InterPro" id="IPR016032">
    <property type="entry name" value="Sig_transdc_resp-reg_C-effctor"/>
</dbReference>
<dbReference type="InterPro" id="IPR036388">
    <property type="entry name" value="WH-like_DNA-bd_sf"/>
</dbReference>
<dbReference type="EMBL" id="PGTB01000033">
    <property type="protein sequence ID" value="PJE36712.1"/>
    <property type="molecule type" value="Genomic_DNA"/>
</dbReference>
<keyword evidence="3" id="KW-1185">Reference proteome</keyword>
<dbReference type="InterPro" id="IPR000073">
    <property type="entry name" value="AB_hydrolase_1"/>
</dbReference>
<dbReference type="AlphaFoldDB" id="A0A2M8J1R5"/>
<dbReference type="Pfam" id="PF12697">
    <property type="entry name" value="Abhydrolase_6"/>
    <property type="match status" value="1"/>
</dbReference>
<organism evidence="2 3">
    <name type="scientific">Pseudooceanicola lipolyticus</name>
    <dbReference type="NCBI Taxonomy" id="2029104"/>
    <lineage>
        <taxon>Bacteria</taxon>
        <taxon>Pseudomonadati</taxon>
        <taxon>Pseudomonadota</taxon>
        <taxon>Alphaproteobacteria</taxon>
        <taxon>Rhodobacterales</taxon>
        <taxon>Paracoccaceae</taxon>
        <taxon>Pseudooceanicola</taxon>
    </lineage>
</organism>
<comment type="caution">
    <text evidence="2">The sequence shown here is derived from an EMBL/GenBank/DDBJ whole genome shotgun (WGS) entry which is preliminary data.</text>
</comment>
<sequence length="565" mass="61869">MIAAIYETVIRPELYNAFVEAWGDHVQAALDAQDRQGGADEAGPESLEIDPELTAHFVRAYEILEQLGRRAPQSSVADRIAEADGFALLAEHGGRIRAASARARDLLTGDLSIAAFKSNLSAHSAELFDQLMRAAQGGTAVAPPVVLSTGNLPRHLLARVVPVPDAAGGTELMVVVEALEYQWSEQAEEMLVTSFGLSRAEVDIVRNLLAGHSLRQIAELSGRSEHTVRNQAKAVLAKSGAPGQVDLIRLVVFLINQNRADPHRSTAEINLPFQVMRMTTGKDMQIYRLGPRDGRPVIFCHGMMDGPGPLQFHYDRFLAHNMQVVMPVRPGFGRSTPVDRVEQAPDIVEAHIRELIERLNLDRPVLLSQMGGAFYAHSLASRLGNLVSGVVAAAGNAPITRLHQLSYMPTWQRVVAYTARYFPALLPTLLRAGIAQVDGAGVEEFMKSLFKPDTQEYQVVRRLQLTRLLQSGFRFSVEQGPPGFATDSHYVVRDWAAGLAPLRTRAIYLSGAHDPVFRANSMVAAMHGRANVDVRVLSDAGLLLIYERPDAVFEALEEILARRAG</sequence>
<dbReference type="InterPro" id="IPR000792">
    <property type="entry name" value="Tscrpt_reg_LuxR_C"/>
</dbReference>
<protein>
    <recommendedName>
        <fullName evidence="1">HTH luxR-type domain-containing protein</fullName>
    </recommendedName>
</protein>
<gene>
    <name evidence="2" type="ORF">CVM52_10720</name>
</gene>
<evidence type="ECO:0000313" key="3">
    <source>
        <dbReference type="Proteomes" id="UP000231553"/>
    </source>
</evidence>
<dbReference type="Gene3D" id="3.40.50.1820">
    <property type="entry name" value="alpha/beta hydrolase"/>
    <property type="match status" value="1"/>
</dbReference>
<reference evidence="2 3" key="1">
    <citation type="journal article" date="2018" name="Int. J. Syst. Evol. Microbiol.">
        <title>Pseudooceanicola lipolyticus sp. nov., a marine alphaproteobacterium, reclassification of Oceanicola flagellatus as Pseudooceanicola flagellatus comb. nov. and emended description of the genus Pseudooceanicola.</title>
        <authorList>
            <person name="Huang M.-M."/>
            <person name="Guo L.-L."/>
            <person name="Wu Y.-H."/>
            <person name="Lai Q.-L."/>
            <person name="Shao Z.-Z."/>
            <person name="Wang C.-S."/>
            <person name="Wu M."/>
            <person name="Xu X.-W."/>
        </authorList>
    </citation>
    <scope>NUCLEOTIDE SEQUENCE [LARGE SCALE GENOMIC DNA]</scope>
    <source>
        <strain evidence="2 3">157</strain>
    </source>
</reference>
<evidence type="ECO:0000259" key="1">
    <source>
        <dbReference type="SMART" id="SM00421"/>
    </source>
</evidence>
<dbReference type="InterPro" id="IPR029058">
    <property type="entry name" value="AB_hydrolase_fold"/>
</dbReference>
<dbReference type="Gene3D" id="1.10.10.10">
    <property type="entry name" value="Winged helix-like DNA-binding domain superfamily/Winged helix DNA-binding domain"/>
    <property type="match status" value="1"/>
</dbReference>
<dbReference type="SUPFAM" id="SSF46894">
    <property type="entry name" value="C-terminal effector domain of the bipartite response regulators"/>
    <property type="match status" value="1"/>
</dbReference>
<evidence type="ECO:0000313" key="2">
    <source>
        <dbReference type="EMBL" id="PJE36712.1"/>
    </source>
</evidence>
<dbReference type="Proteomes" id="UP000231553">
    <property type="component" value="Unassembled WGS sequence"/>
</dbReference>
<feature type="domain" description="HTH luxR-type" evidence="1">
    <location>
        <begin position="194"/>
        <end position="251"/>
    </location>
</feature>
<dbReference type="SMART" id="SM00421">
    <property type="entry name" value="HTH_LUXR"/>
    <property type="match status" value="1"/>
</dbReference>
<accession>A0A2M8J1R5</accession>
<name>A0A2M8J1R5_9RHOB</name>
<dbReference type="GO" id="GO:0003677">
    <property type="term" value="F:DNA binding"/>
    <property type="evidence" value="ECO:0007669"/>
    <property type="project" value="InterPro"/>
</dbReference>
<dbReference type="GO" id="GO:0006355">
    <property type="term" value="P:regulation of DNA-templated transcription"/>
    <property type="evidence" value="ECO:0007669"/>
    <property type="project" value="InterPro"/>
</dbReference>
<proteinExistence type="predicted"/>
<dbReference type="RefSeq" id="WP_100162505.1">
    <property type="nucleotide sequence ID" value="NZ_PGTB01000033.1"/>
</dbReference>
<dbReference type="OrthoDB" id="8107794at2"/>